<sequence>MFKKRKLKRRIKRLNCNKSRRILQIYRLKRRISARHRIGFMMFQQKN</sequence>
<evidence type="ECO:0000313" key="4">
    <source>
        <dbReference type="Proteomes" id="UP001196379"/>
    </source>
</evidence>
<gene>
    <name evidence="1" type="ORF">HT657_04420</name>
    <name evidence="2" type="ORF">HT672_01920</name>
</gene>
<evidence type="ECO:0000313" key="2">
    <source>
        <dbReference type="EMBL" id="MBV6546066.1"/>
    </source>
</evidence>
<evidence type="ECO:0000313" key="3">
    <source>
        <dbReference type="Proteomes" id="UP000732858"/>
    </source>
</evidence>
<organism evidence="2 3">
    <name type="scientific">Ursidibacter maritimus</name>
    <dbReference type="NCBI Taxonomy" id="1331689"/>
    <lineage>
        <taxon>Bacteria</taxon>
        <taxon>Pseudomonadati</taxon>
        <taxon>Pseudomonadota</taxon>
        <taxon>Gammaproteobacteria</taxon>
        <taxon>Pasteurellales</taxon>
        <taxon>Pasteurellaceae</taxon>
        <taxon>Ursidibacter</taxon>
    </lineage>
</organism>
<keyword evidence="4" id="KW-1185">Reference proteome</keyword>
<evidence type="ECO:0000313" key="1">
    <source>
        <dbReference type="EMBL" id="MBV6531386.1"/>
    </source>
</evidence>
<dbReference type="Proteomes" id="UP000732858">
    <property type="component" value="Unassembled WGS sequence"/>
</dbReference>
<proteinExistence type="predicted"/>
<dbReference type="EMBL" id="JABULY010000002">
    <property type="protein sequence ID" value="MBV6531386.1"/>
    <property type="molecule type" value="Genomic_DNA"/>
</dbReference>
<protein>
    <submittedName>
        <fullName evidence="2">Uncharacterized protein</fullName>
    </submittedName>
</protein>
<accession>A0A949T196</accession>
<name>A0A949T196_9PAST</name>
<dbReference type="EMBL" id="JABUMC010000002">
    <property type="protein sequence ID" value="MBV6546066.1"/>
    <property type="molecule type" value="Genomic_DNA"/>
</dbReference>
<dbReference type="AlphaFoldDB" id="A0A949T196"/>
<dbReference type="RefSeq" id="WP_198303009.1">
    <property type="nucleotide sequence ID" value="NZ_JABULY010000002.1"/>
</dbReference>
<reference evidence="2 4" key="1">
    <citation type="journal article" date="2021" name="Mol. Ecol.">
        <title>Polar bear-adapted Ursidibacter maritimus are remarkably conserved after generations in captivity.</title>
        <authorList>
            <person name="Espinosa-Gongora C."/>
            <person name="Hansen M.J."/>
            <person name="Bertelsen M.F."/>
            <person name="Bojesen A.M."/>
        </authorList>
    </citation>
    <scope>NUCLEOTIDE SEQUENCE</scope>
    <source>
        <strain evidence="2">Pb43105x</strain>
        <strain evidence="1 4">Pb43106</strain>
    </source>
</reference>
<dbReference type="Proteomes" id="UP001196379">
    <property type="component" value="Unassembled WGS sequence"/>
</dbReference>
<comment type="caution">
    <text evidence="2">The sequence shown here is derived from an EMBL/GenBank/DDBJ whole genome shotgun (WGS) entry which is preliminary data.</text>
</comment>
<dbReference type="GeneID" id="65549718"/>